<evidence type="ECO:0000256" key="7">
    <source>
        <dbReference type="ARBA" id="ARBA00023002"/>
    </source>
</evidence>
<evidence type="ECO:0000256" key="9">
    <source>
        <dbReference type="ARBA" id="ARBA00023140"/>
    </source>
</evidence>
<feature type="domain" description="Acyl-CoA oxidase/dehydrogenase middle" evidence="14">
    <location>
        <begin position="155"/>
        <end position="264"/>
    </location>
</feature>
<evidence type="ECO:0000313" key="17">
    <source>
        <dbReference type="Proteomes" id="UP001152799"/>
    </source>
</evidence>
<comment type="similarity">
    <text evidence="3 10">Belongs to the acyl-CoA oxidase family.</text>
</comment>
<dbReference type="GO" id="GO:0033540">
    <property type="term" value="P:fatty acid beta-oxidation using acyl-CoA oxidase"/>
    <property type="evidence" value="ECO:0007669"/>
    <property type="project" value="TreeGrafter"/>
</dbReference>
<dbReference type="InterPro" id="IPR055060">
    <property type="entry name" value="ACOX_C_alpha1"/>
</dbReference>
<keyword evidence="17" id="KW-1185">Reference proteome</keyword>
<dbReference type="InterPro" id="IPR002655">
    <property type="entry name" value="Acyl-CoA_oxidase_C"/>
</dbReference>
<keyword evidence="9" id="KW-0576">Peroxisome</keyword>
<dbReference type="InterPro" id="IPR006091">
    <property type="entry name" value="Acyl-CoA_Oxase/DH_mid-dom"/>
</dbReference>
<evidence type="ECO:0000256" key="6">
    <source>
        <dbReference type="ARBA" id="ARBA00022832"/>
    </source>
</evidence>
<evidence type="ECO:0000259" key="13">
    <source>
        <dbReference type="Pfam" id="PF01756"/>
    </source>
</evidence>
<evidence type="ECO:0000259" key="15">
    <source>
        <dbReference type="Pfam" id="PF22924"/>
    </source>
</evidence>
<proteinExistence type="inferred from homology"/>
<evidence type="ECO:0000256" key="11">
    <source>
        <dbReference type="PIRSR" id="PIRSR000168-1"/>
    </source>
</evidence>
<keyword evidence="7" id="KW-0560">Oxidoreductase</keyword>
<dbReference type="AlphaFoldDB" id="A0A9P0DC92"/>
<dbReference type="SUPFAM" id="SSF47203">
    <property type="entry name" value="Acyl-CoA dehydrogenase C-terminal domain-like"/>
    <property type="match status" value="2"/>
</dbReference>
<dbReference type="Pfam" id="PF01756">
    <property type="entry name" value="ACOX"/>
    <property type="match status" value="1"/>
</dbReference>
<evidence type="ECO:0000259" key="14">
    <source>
        <dbReference type="Pfam" id="PF02770"/>
    </source>
</evidence>
<dbReference type="FunFam" id="2.40.110.10:FF:000005">
    <property type="entry name" value="Acyl-coenzyme A oxidase"/>
    <property type="match status" value="1"/>
</dbReference>
<dbReference type="FunFam" id="1.20.140.10:FF:000007">
    <property type="entry name" value="Acyl-coenzyme A oxidase"/>
    <property type="match status" value="1"/>
</dbReference>
<name>A0A9P0DC92_9CUCU</name>
<sequence length="701" mass="79633">MEATSPNYLIKDLPAGPLDHYRKQAQFDWKKMKLFFEDPELLKIKMNVWKTLERDPIFQRPKQVPDSEEMKRISAIQLHKYCQYNFLHPDTAKLPYKRKTKFMMTVNEALAVSFADASVKHAVGIGLFRNTLATLGTERHQHYADASWNNKVLACLALTEIAHGSNTKQMRTMATYDSETQEFVINTPDFEAAKCWVGNLGKTCTLAVLFAQLHTKGQCHGLHAFIVPIRDPNTLLPYSGIIVGDMGEKIGLHGIDNGFIMFKNYRIPRENLLNRTADVTPEGEYESSFSDPGKILGAALENLSTGRVGIMQESSNNLICAVTIALRYAAIRRQFGPSGNAGNTKNEWQLVEYQLHRWRLFPHMAAAAVLRTFVQSFTDTYLSVVELSTTSKEIEHLNDMVSEVHAIVSSAKAIVTWSCRDAVQECREACGGHGFLKSARLGDLRNINDPCVTYEGDNNVLLQQNSNWLLRQWQALCQGNGLRTPLGSCKYLERRREIEMYRFNTKCPQELLNQKFISRCYEWLILYLLKETDKKQSSLEKITDKFFAKNESQVYGAVILSRVYLEYLALQRFWEKADKADSSLKGTLNKLGALYGLHCLDKNLVYFYQGGFTNDSRFSSIVKDSILHLCDALKPDFLGVIDGMAPPDFIVNSVLGKSDGKLYENIQNELIHSPHALSRPHWWHEIIVKDAPDFVKVSSKL</sequence>
<keyword evidence="8" id="KW-0443">Lipid metabolism</keyword>
<dbReference type="GO" id="GO:0005777">
    <property type="term" value="C:peroxisome"/>
    <property type="evidence" value="ECO:0007669"/>
    <property type="project" value="UniProtKB-SubCell"/>
</dbReference>
<dbReference type="Proteomes" id="UP001152799">
    <property type="component" value="Chromosome 1"/>
</dbReference>
<dbReference type="PANTHER" id="PTHR10909">
    <property type="entry name" value="ELECTRON TRANSPORT OXIDOREDUCTASE"/>
    <property type="match status" value="1"/>
</dbReference>
<dbReference type="InterPro" id="IPR036250">
    <property type="entry name" value="AcylCo_DH-like_C"/>
</dbReference>
<feature type="active site" description="Proton acceptor" evidence="11">
    <location>
        <position position="455"/>
    </location>
</feature>
<feature type="binding site" evidence="12">
    <location>
        <position position="159"/>
    </location>
    <ligand>
        <name>FAD</name>
        <dbReference type="ChEBI" id="CHEBI:57692"/>
    </ligand>
</feature>
<dbReference type="FunFam" id="1.20.140.10:FF:000010">
    <property type="entry name" value="Acyl-coenzyme A oxidase"/>
    <property type="match status" value="1"/>
</dbReference>
<dbReference type="GO" id="GO:0071949">
    <property type="term" value="F:FAD binding"/>
    <property type="evidence" value="ECO:0007669"/>
    <property type="project" value="InterPro"/>
</dbReference>
<dbReference type="GO" id="GO:0005504">
    <property type="term" value="F:fatty acid binding"/>
    <property type="evidence" value="ECO:0007669"/>
    <property type="project" value="TreeGrafter"/>
</dbReference>
<dbReference type="Gene3D" id="2.40.110.10">
    <property type="entry name" value="Butyryl-CoA Dehydrogenase, subunit A, domain 2"/>
    <property type="match status" value="1"/>
</dbReference>
<dbReference type="InterPro" id="IPR009100">
    <property type="entry name" value="AcylCoA_DH/oxidase_NM_dom_sf"/>
</dbReference>
<comment type="subcellular location">
    <subcellularLocation>
        <location evidence="2">Peroxisome</location>
    </subcellularLocation>
</comment>
<organism evidence="16 17">
    <name type="scientific">Ceutorhynchus assimilis</name>
    <name type="common">cabbage seed weevil</name>
    <dbReference type="NCBI Taxonomy" id="467358"/>
    <lineage>
        <taxon>Eukaryota</taxon>
        <taxon>Metazoa</taxon>
        <taxon>Ecdysozoa</taxon>
        <taxon>Arthropoda</taxon>
        <taxon>Hexapoda</taxon>
        <taxon>Insecta</taxon>
        <taxon>Pterygota</taxon>
        <taxon>Neoptera</taxon>
        <taxon>Endopterygota</taxon>
        <taxon>Coleoptera</taxon>
        <taxon>Polyphaga</taxon>
        <taxon>Cucujiformia</taxon>
        <taxon>Curculionidae</taxon>
        <taxon>Ceutorhynchinae</taxon>
        <taxon>Ceutorhynchus</taxon>
    </lineage>
</organism>
<evidence type="ECO:0000256" key="10">
    <source>
        <dbReference type="PIRNR" id="PIRNR000168"/>
    </source>
</evidence>
<dbReference type="OrthoDB" id="538336at2759"/>
<dbReference type="SUPFAM" id="SSF56645">
    <property type="entry name" value="Acyl-CoA dehydrogenase NM domain-like"/>
    <property type="match status" value="1"/>
</dbReference>
<dbReference type="InterPro" id="IPR046373">
    <property type="entry name" value="Acyl-CoA_Oxase/DH_mid-dom_sf"/>
</dbReference>
<evidence type="ECO:0000256" key="2">
    <source>
        <dbReference type="ARBA" id="ARBA00004275"/>
    </source>
</evidence>
<dbReference type="Pfam" id="PF22924">
    <property type="entry name" value="ACOX_C_alpha1"/>
    <property type="match status" value="1"/>
</dbReference>
<evidence type="ECO:0000256" key="8">
    <source>
        <dbReference type="ARBA" id="ARBA00023098"/>
    </source>
</evidence>
<dbReference type="GO" id="GO:0016402">
    <property type="term" value="F:pristanoyl-CoA oxidase activity"/>
    <property type="evidence" value="ECO:0007669"/>
    <property type="project" value="TreeGrafter"/>
</dbReference>
<dbReference type="PANTHER" id="PTHR10909:SF223">
    <property type="entry name" value="ACYL-COENZYME A OXIDASE"/>
    <property type="match status" value="1"/>
</dbReference>
<evidence type="ECO:0000256" key="4">
    <source>
        <dbReference type="ARBA" id="ARBA00022630"/>
    </source>
</evidence>
<dbReference type="Gene3D" id="1.20.140.10">
    <property type="entry name" value="Butyryl-CoA Dehydrogenase, subunit A, domain 3"/>
    <property type="match status" value="2"/>
</dbReference>
<dbReference type="Pfam" id="PF02770">
    <property type="entry name" value="Acyl-CoA_dh_M"/>
    <property type="match status" value="1"/>
</dbReference>
<evidence type="ECO:0000256" key="12">
    <source>
        <dbReference type="PIRSR" id="PIRSR000168-2"/>
    </source>
</evidence>
<dbReference type="InterPro" id="IPR012258">
    <property type="entry name" value="Acyl-CoA_oxidase"/>
</dbReference>
<feature type="domain" description="Acyl-CoA oxidase C-alpha1" evidence="15">
    <location>
        <begin position="303"/>
        <end position="469"/>
    </location>
</feature>
<evidence type="ECO:0000313" key="16">
    <source>
        <dbReference type="EMBL" id="CAH1121403.1"/>
    </source>
</evidence>
<evidence type="ECO:0000256" key="3">
    <source>
        <dbReference type="ARBA" id="ARBA00006288"/>
    </source>
</evidence>
<keyword evidence="4 10" id="KW-0285">Flavoprotein</keyword>
<accession>A0A9P0DC92</accession>
<dbReference type="PIRSF" id="PIRSF000168">
    <property type="entry name" value="Acyl-CoA_oxidase"/>
    <property type="match status" value="1"/>
</dbReference>
<reference evidence="16" key="1">
    <citation type="submission" date="2022-01" db="EMBL/GenBank/DDBJ databases">
        <authorList>
            <person name="King R."/>
        </authorList>
    </citation>
    <scope>NUCLEOTIDE SEQUENCE</scope>
</reference>
<gene>
    <name evidence="16" type="ORF">CEUTPL_LOCUS522</name>
</gene>
<protein>
    <recommendedName>
        <fullName evidence="10">Acyl-coenzyme A oxidase</fullName>
    </recommendedName>
</protein>
<evidence type="ECO:0000256" key="5">
    <source>
        <dbReference type="ARBA" id="ARBA00022827"/>
    </source>
</evidence>
<evidence type="ECO:0000256" key="1">
    <source>
        <dbReference type="ARBA" id="ARBA00001974"/>
    </source>
</evidence>
<feature type="binding site" evidence="12">
    <location>
        <position position="198"/>
    </location>
    <ligand>
        <name>FAD</name>
        <dbReference type="ChEBI" id="CHEBI:57692"/>
    </ligand>
</feature>
<dbReference type="EMBL" id="OU892277">
    <property type="protein sequence ID" value="CAH1121403.1"/>
    <property type="molecule type" value="Genomic_DNA"/>
</dbReference>
<comment type="cofactor">
    <cofactor evidence="1">
        <name>FAD</name>
        <dbReference type="ChEBI" id="CHEBI:57692"/>
    </cofactor>
</comment>
<keyword evidence="6" id="KW-0276">Fatty acid metabolism</keyword>
<dbReference type="GO" id="GO:0055088">
    <property type="term" value="P:lipid homeostasis"/>
    <property type="evidence" value="ECO:0007669"/>
    <property type="project" value="TreeGrafter"/>
</dbReference>
<keyword evidence="5 10" id="KW-0274">FAD</keyword>
<feature type="domain" description="Acyl-CoA oxidase C-terminal" evidence="13">
    <location>
        <begin position="515"/>
        <end position="687"/>
    </location>
</feature>